<organism evidence="3 4">
    <name type="scientific">Vibrio paracholerae</name>
    <dbReference type="NCBI Taxonomy" id="650003"/>
    <lineage>
        <taxon>Bacteria</taxon>
        <taxon>Pseudomonadati</taxon>
        <taxon>Pseudomonadota</taxon>
        <taxon>Gammaproteobacteria</taxon>
        <taxon>Vibrionales</taxon>
        <taxon>Vibrionaceae</taxon>
        <taxon>Vibrio</taxon>
    </lineage>
</organism>
<reference evidence="4 5" key="1">
    <citation type="submission" date="2018-06" db="EMBL/GenBank/DDBJ databases">
        <title>Draft genome sequences of nine Vibrio sp. clinical isolates from across the United States representing the closest known relative of Vibrio cholerae.</title>
        <authorList>
            <person name="Islam M.T."/>
            <person name="Liang K."/>
            <person name="Im M.S."/>
            <person name="Winkjer J."/>
            <person name="Busby S."/>
            <person name="Batra D."/>
            <person name="Rowe L."/>
            <person name="Tarr C.L."/>
            <person name="Boucher Y."/>
        </authorList>
    </citation>
    <scope>NUCLEOTIDE SEQUENCE [LARGE SCALE GENOMIC DNA]</scope>
    <source>
        <strain evidence="2 5">2016V-1111</strain>
        <strain evidence="3 4">2016V-1114</strain>
    </source>
</reference>
<keyword evidence="3" id="KW-0808">Transferase</keyword>
<gene>
    <name evidence="2" type="ORF">DLR69_15395</name>
    <name evidence="3" type="ORF">DLR70_13980</name>
</gene>
<evidence type="ECO:0000313" key="5">
    <source>
        <dbReference type="Proteomes" id="UP000252488"/>
    </source>
</evidence>
<comment type="caution">
    <text evidence="3">The sequence shown here is derived from an EMBL/GenBank/DDBJ whole genome shotgun (WGS) entry which is preliminary data.</text>
</comment>
<evidence type="ECO:0000313" key="3">
    <source>
        <dbReference type="EMBL" id="RBM78368.1"/>
    </source>
</evidence>
<dbReference type="Proteomes" id="UP000252488">
    <property type="component" value="Unassembled WGS sequence"/>
</dbReference>
<evidence type="ECO:0000259" key="1">
    <source>
        <dbReference type="Pfam" id="PF01755"/>
    </source>
</evidence>
<dbReference type="EMBL" id="QKKS01000030">
    <property type="protein sequence ID" value="RBM78368.1"/>
    <property type="molecule type" value="Genomic_DNA"/>
</dbReference>
<keyword evidence="5" id="KW-1185">Reference proteome</keyword>
<name>A0AAX1QNZ6_9VIBR</name>
<accession>A0AAX1QNZ6</accession>
<dbReference type="InterPro" id="IPR002654">
    <property type="entry name" value="Glyco_trans_25"/>
</dbReference>
<feature type="domain" description="Glycosyl transferase family 25" evidence="1">
    <location>
        <begin position="2"/>
        <end position="178"/>
    </location>
</feature>
<dbReference type="Proteomes" id="UP000252427">
    <property type="component" value="Unassembled WGS sequence"/>
</dbReference>
<sequence length="242" mass="28261">MKIYVISLKNSLDRRASIEQQMTSHGLKFEFFDAIDGRIDPPHPLFANYDYTKRLWLTSGKMPMRGELGCYASHYLLWQKCVELNAPIVVLEDDAQILPSFVNYFSTIKVKTQEYGFLRLEEAYERSRLFLKEKANNFEISFLTNNFGGARAYSLSPDSAKKLIKGSQRWSMPVDNYMGSLYLHNMPSFLFSPHVVENPESFETTFQHEMQPGAPLYRKPTREMYSLYRNIRMVLANNVYKK</sequence>
<dbReference type="RefSeq" id="WP_113593858.1">
    <property type="nucleotide sequence ID" value="NZ_CAWNVX010000034.1"/>
</dbReference>
<dbReference type="CDD" id="cd06532">
    <property type="entry name" value="Glyco_transf_25"/>
    <property type="match status" value="1"/>
</dbReference>
<dbReference type="EMBL" id="QKKR01000036">
    <property type="protein sequence ID" value="RBM51862.1"/>
    <property type="molecule type" value="Genomic_DNA"/>
</dbReference>
<proteinExistence type="predicted"/>
<dbReference type="Pfam" id="PF01755">
    <property type="entry name" value="Glyco_transf_25"/>
    <property type="match status" value="1"/>
</dbReference>
<evidence type="ECO:0000313" key="2">
    <source>
        <dbReference type="EMBL" id="RBM51862.1"/>
    </source>
</evidence>
<dbReference type="AlphaFoldDB" id="A0AAX1QNZ6"/>
<protein>
    <submittedName>
        <fullName evidence="3">Glycosyl transferase</fullName>
    </submittedName>
</protein>
<dbReference type="GO" id="GO:0016740">
    <property type="term" value="F:transferase activity"/>
    <property type="evidence" value="ECO:0007669"/>
    <property type="project" value="UniProtKB-KW"/>
</dbReference>
<evidence type="ECO:0000313" key="4">
    <source>
        <dbReference type="Proteomes" id="UP000252427"/>
    </source>
</evidence>